<dbReference type="InterPro" id="IPR036397">
    <property type="entry name" value="RNaseH_sf"/>
</dbReference>
<reference evidence="1 2" key="1">
    <citation type="journal article" date="2018" name="Elife">
        <title>Firefly genomes illuminate parallel origins of bioluminescence in beetles.</title>
        <authorList>
            <person name="Fallon T.R."/>
            <person name="Lower S.E."/>
            <person name="Chang C.H."/>
            <person name="Bessho-Uehara M."/>
            <person name="Martin G.J."/>
            <person name="Bewick A.J."/>
            <person name="Behringer M."/>
            <person name="Debat H.J."/>
            <person name="Wong I."/>
            <person name="Day J.C."/>
            <person name="Suvorov A."/>
            <person name="Silva C.J."/>
            <person name="Stanger-Hall K.F."/>
            <person name="Hall D.W."/>
            <person name="Schmitz R.J."/>
            <person name="Nelson D.R."/>
            <person name="Lewis S.M."/>
            <person name="Shigenobu S."/>
            <person name="Bybee S.M."/>
            <person name="Larracuente A.M."/>
            <person name="Oba Y."/>
            <person name="Weng J.K."/>
        </authorList>
    </citation>
    <scope>NUCLEOTIDE SEQUENCE [LARGE SCALE GENOMIC DNA]</scope>
    <source>
        <strain evidence="1">1611_PpyrPB1</strain>
        <tissue evidence="1">Whole body</tissue>
    </source>
</reference>
<name>A0A5N4B2N5_PHOPY</name>
<dbReference type="PANTHER" id="PTHR47331">
    <property type="entry name" value="PHD-TYPE DOMAIN-CONTAINING PROTEIN"/>
    <property type="match status" value="1"/>
</dbReference>
<dbReference type="AlphaFoldDB" id="A0A5N4B2N5"/>
<proteinExistence type="predicted"/>
<keyword evidence="2" id="KW-1185">Reference proteome</keyword>
<organism evidence="1 2">
    <name type="scientific">Photinus pyralis</name>
    <name type="common">Common eastern firefly</name>
    <name type="synonym">Lampyris pyralis</name>
    <dbReference type="NCBI Taxonomy" id="7054"/>
    <lineage>
        <taxon>Eukaryota</taxon>
        <taxon>Metazoa</taxon>
        <taxon>Ecdysozoa</taxon>
        <taxon>Arthropoda</taxon>
        <taxon>Hexapoda</taxon>
        <taxon>Insecta</taxon>
        <taxon>Pterygota</taxon>
        <taxon>Neoptera</taxon>
        <taxon>Endopterygota</taxon>
        <taxon>Coleoptera</taxon>
        <taxon>Polyphaga</taxon>
        <taxon>Elateriformia</taxon>
        <taxon>Elateroidea</taxon>
        <taxon>Lampyridae</taxon>
        <taxon>Lampyrinae</taxon>
        <taxon>Photinus</taxon>
    </lineage>
</organism>
<dbReference type="EMBL" id="VVIM01000001">
    <property type="protein sequence ID" value="KAB0803824.1"/>
    <property type="molecule type" value="Genomic_DNA"/>
</dbReference>
<gene>
    <name evidence="1" type="ORF">PPYR_00794</name>
</gene>
<protein>
    <recommendedName>
        <fullName evidence="3">Integrase catalytic domain-containing protein</fullName>
    </recommendedName>
</protein>
<dbReference type="GO" id="GO:0003676">
    <property type="term" value="F:nucleic acid binding"/>
    <property type="evidence" value="ECO:0007669"/>
    <property type="project" value="InterPro"/>
</dbReference>
<evidence type="ECO:0000313" key="1">
    <source>
        <dbReference type="EMBL" id="KAB0803824.1"/>
    </source>
</evidence>
<dbReference type="Proteomes" id="UP000327044">
    <property type="component" value="Unassembled WGS sequence"/>
</dbReference>
<dbReference type="InParanoid" id="A0A5N4B2N5"/>
<sequence>MVLRHAWFLSEGNPVIQSQSNLEAVNELYTQLASLKVKWCFNPPAAPNFGGIFEVAVKSMKLLMYRQIGNTILTFEELSTFFARVEAVLNSRPLGMISSDPREGSDVLTPGHLLVGRPLVAPPELCLTDNRLKLLFRHARAPCDL</sequence>
<evidence type="ECO:0000313" key="2">
    <source>
        <dbReference type="Proteomes" id="UP000327044"/>
    </source>
</evidence>
<evidence type="ECO:0008006" key="3">
    <source>
        <dbReference type="Google" id="ProtNLM"/>
    </source>
</evidence>
<accession>A0A5N4B2N5</accession>
<dbReference type="Gene3D" id="3.30.420.10">
    <property type="entry name" value="Ribonuclease H-like superfamily/Ribonuclease H"/>
    <property type="match status" value="1"/>
</dbReference>
<comment type="caution">
    <text evidence="1">The sequence shown here is derived from an EMBL/GenBank/DDBJ whole genome shotgun (WGS) entry which is preliminary data.</text>
</comment>